<evidence type="ECO:0000313" key="10">
    <source>
        <dbReference type="Proteomes" id="UP000602057"/>
    </source>
</evidence>
<dbReference type="InterPro" id="IPR012910">
    <property type="entry name" value="Plug_dom"/>
</dbReference>
<evidence type="ECO:0000256" key="3">
    <source>
        <dbReference type="ARBA" id="ARBA00022452"/>
    </source>
</evidence>
<dbReference type="GO" id="GO:0009279">
    <property type="term" value="C:cell outer membrane"/>
    <property type="evidence" value="ECO:0007669"/>
    <property type="project" value="UniProtKB-SubCell"/>
</dbReference>
<sequence>MMKKNRIFLSKLKGYISFLTLFMLLNGVHLHAQTVITVKGTVTDSQGMVLPGASILEKGTTNGATSDFDGNYMIDVPSNSVLVFSYVGYKTQEASVSNKTFINIELEEDAATLDEVVVVGYGTAKKSDLTGAVSSVSSKDFEKQPVFRVEDALQGRASGVIVNKNSGAPGSEIKIRIRGSNSINGNNQPLVVIDGVIGADLRSINTNDVASMEVLKDASATAIYGSRGANGVILVTTKRGSGVASIHVDAFTAISSISKHLDILSAEEFGAINNLPVIDGGTDYQDRYFRTGYTQNVQVSLSGKSDNIGYFVSGNLVDQSGTSINSNYKRYSLRANLDAKMSDKLSVGLNLYGSSEETLNLISGGSASSPDDRAGIIAVLGWDPTLPVKGADGNYNLSSPNGSGLINPIAERLESEANGTINSLNANLNLSYDITENLNLTIVGGLLYNNSLSEIYRGVPSGTVLSNPTGSASTSYNTTLQNSNILTWSNTYDKHNIKVTGLFEIQNFVRKGFNANAGEYTIPANFYSLELGTAPLVSANLSKSTIHSYMGRAEYNFDQKLYLTGTLRADTSSRFRPGNQTGYFPSGSLAYQFRDIFDGAVQRLKLRAGYGEVGNQAIAPYSTYNTLLTGQNYPLDGSSETRGVSLGTIANPDLTWETTKQSNIGFDVSFFDRKVNFSANKYWKNTTDLLLEVPLPDFTGGGAVLSNVGEIFNGGWEFDLETVLAGTEKFNWSANLNYSYNKSEVKSLTAGQQEILLSPIGGTSAGGIANTTGAYVRLKVGEPLGQFYGATFLGTYKTGETGGNPGEAKYLKDDEGNLILGVIGNGIPKHTWALNNTVEFGDFDLNILIRGVHGYDVFNFTRGKISMPGGVQSLATYGEYRNRWTPQNETDIPSSGDLFVNSTRFLEKGDFVRLSNLAVGYNLKVNKYLKSIRFYASAQNLFTLTDYKGYDPEASSIGATEGASASLDYGANPNSRTYTLGLKIGF</sequence>
<accession>A0A8J6UAT9</accession>
<comment type="subcellular location">
    <subcellularLocation>
        <location evidence="1 7">Cell outer membrane</location>
        <topology evidence="1 7">Multi-pass membrane protein</topology>
    </subcellularLocation>
</comment>
<proteinExistence type="inferred from homology"/>
<reference evidence="9" key="1">
    <citation type="journal article" date="2013" name="Int. J. Syst. Evol. Microbiol.">
        <title>Aestuariibaculum suncheonense gen. nov., sp. nov., a marine bacterium of the family Flavobacteriaceae isolated from a tidal flat and emended descriptions of the genera Gaetbulibacter and Tamlana.</title>
        <authorList>
            <person name="Jeong S.H."/>
            <person name="Park M.S."/>
            <person name="Jin H.M."/>
            <person name="Lee K."/>
            <person name="Park W."/>
            <person name="Jeon C.O."/>
        </authorList>
    </citation>
    <scope>NUCLEOTIDE SEQUENCE</scope>
    <source>
        <strain evidence="9">SC17</strain>
    </source>
</reference>
<evidence type="ECO:0000256" key="2">
    <source>
        <dbReference type="ARBA" id="ARBA00022448"/>
    </source>
</evidence>
<dbReference type="InterPro" id="IPR039426">
    <property type="entry name" value="TonB-dep_rcpt-like"/>
</dbReference>
<dbReference type="InterPro" id="IPR023997">
    <property type="entry name" value="TonB-dep_OMP_SusC/RagA_CS"/>
</dbReference>
<dbReference type="Pfam" id="PF07715">
    <property type="entry name" value="Plug"/>
    <property type="match status" value="1"/>
</dbReference>
<dbReference type="Pfam" id="PF13715">
    <property type="entry name" value="CarbopepD_reg_2"/>
    <property type="match status" value="1"/>
</dbReference>
<dbReference type="Gene3D" id="2.60.40.1120">
    <property type="entry name" value="Carboxypeptidase-like, regulatory domain"/>
    <property type="match status" value="1"/>
</dbReference>
<evidence type="ECO:0000313" key="9">
    <source>
        <dbReference type="EMBL" id="MBD0835678.1"/>
    </source>
</evidence>
<dbReference type="InterPro" id="IPR008969">
    <property type="entry name" value="CarboxyPept-like_regulatory"/>
</dbReference>
<evidence type="ECO:0000256" key="6">
    <source>
        <dbReference type="ARBA" id="ARBA00023237"/>
    </source>
</evidence>
<evidence type="ECO:0000256" key="7">
    <source>
        <dbReference type="PROSITE-ProRule" id="PRU01360"/>
    </source>
</evidence>
<dbReference type="InterPro" id="IPR036942">
    <property type="entry name" value="Beta-barrel_TonB_sf"/>
</dbReference>
<dbReference type="PROSITE" id="PS52016">
    <property type="entry name" value="TONB_DEPENDENT_REC_3"/>
    <property type="match status" value="1"/>
</dbReference>
<organism evidence="9 10">
    <name type="scientific">Aestuariibaculum suncheonense</name>
    <dbReference type="NCBI Taxonomy" id="1028745"/>
    <lineage>
        <taxon>Bacteria</taxon>
        <taxon>Pseudomonadati</taxon>
        <taxon>Bacteroidota</taxon>
        <taxon>Flavobacteriia</taxon>
        <taxon>Flavobacteriales</taxon>
        <taxon>Flavobacteriaceae</taxon>
    </lineage>
</organism>
<keyword evidence="6 7" id="KW-0998">Cell outer membrane</keyword>
<evidence type="ECO:0000256" key="4">
    <source>
        <dbReference type="ARBA" id="ARBA00022692"/>
    </source>
</evidence>
<evidence type="ECO:0000256" key="1">
    <source>
        <dbReference type="ARBA" id="ARBA00004571"/>
    </source>
</evidence>
<dbReference type="Gene3D" id="2.40.170.20">
    <property type="entry name" value="TonB-dependent receptor, beta-barrel domain"/>
    <property type="match status" value="1"/>
</dbReference>
<protein>
    <submittedName>
        <fullName evidence="9">TonB-dependent receptor</fullName>
    </submittedName>
</protein>
<reference evidence="9" key="2">
    <citation type="submission" date="2020-09" db="EMBL/GenBank/DDBJ databases">
        <authorList>
            <person name="Wu Z."/>
        </authorList>
    </citation>
    <scope>NUCLEOTIDE SEQUENCE</scope>
    <source>
        <strain evidence="9">SC17</strain>
    </source>
</reference>
<dbReference type="SUPFAM" id="SSF49464">
    <property type="entry name" value="Carboxypeptidase regulatory domain-like"/>
    <property type="match status" value="1"/>
</dbReference>
<dbReference type="SUPFAM" id="SSF56935">
    <property type="entry name" value="Porins"/>
    <property type="match status" value="1"/>
</dbReference>
<comment type="similarity">
    <text evidence="7">Belongs to the TonB-dependent receptor family.</text>
</comment>
<dbReference type="InterPro" id="IPR023996">
    <property type="entry name" value="TonB-dep_OMP_SusC/RagA"/>
</dbReference>
<dbReference type="InterPro" id="IPR037066">
    <property type="entry name" value="Plug_dom_sf"/>
</dbReference>
<dbReference type="Proteomes" id="UP000602057">
    <property type="component" value="Unassembled WGS sequence"/>
</dbReference>
<dbReference type="AlphaFoldDB" id="A0A8J6UAT9"/>
<evidence type="ECO:0000259" key="8">
    <source>
        <dbReference type="Pfam" id="PF07715"/>
    </source>
</evidence>
<dbReference type="FunFam" id="2.170.130.10:FF:000008">
    <property type="entry name" value="SusC/RagA family TonB-linked outer membrane protein"/>
    <property type="match status" value="1"/>
</dbReference>
<comment type="caution">
    <text evidence="9">The sequence shown here is derived from an EMBL/GenBank/DDBJ whole genome shotgun (WGS) entry which is preliminary data.</text>
</comment>
<feature type="domain" description="TonB-dependent receptor plug" evidence="8">
    <location>
        <begin position="126"/>
        <end position="232"/>
    </location>
</feature>
<keyword evidence="2 7" id="KW-0813">Transport</keyword>
<keyword evidence="3 7" id="KW-1134">Transmembrane beta strand</keyword>
<keyword evidence="5 7" id="KW-0472">Membrane</keyword>
<gene>
    <name evidence="9" type="ORF">ICJ84_09535</name>
</gene>
<evidence type="ECO:0000256" key="5">
    <source>
        <dbReference type="ARBA" id="ARBA00023136"/>
    </source>
</evidence>
<name>A0A8J6UAT9_9FLAO</name>
<dbReference type="NCBIfam" id="TIGR04057">
    <property type="entry name" value="SusC_RagA_signa"/>
    <property type="match status" value="1"/>
</dbReference>
<dbReference type="RefSeq" id="WP_188216167.1">
    <property type="nucleotide sequence ID" value="NZ_BAABGH010000011.1"/>
</dbReference>
<dbReference type="EMBL" id="JACVXC010000003">
    <property type="protein sequence ID" value="MBD0835678.1"/>
    <property type="molecule type" value="Genomic_DNA"/>
</dbReference>
<keyword evidence="4 7" id="KW-0812">Transmembrane</keyword>
<dbReference type="NCBIfam" id="TIGR04056">
    <property type="entry name" value="OMP_RagA_SusC"/>
    <property type="match status" value="1"/>
</dbReference>
<keyword evidence="10" id="KW-1185">Reference proteome</keyword>
<keyword evidence="9" id="KW-0675">Receptor</keyword>
<dbReference type="Gene3D" id="2.170.130.10">
    <property type="entry name" value="TonB-dependent receptor, plug domain"/>
    <property type="match status" value="1"/>
</dbReference>
<dbReference type="FunFam" id="2.60.40.1120:FF:000003">
    <property type="entry name" value="Outer membrane protein Omp121"/>
    <property type="match status" value="1"/>
</dbReference>